<dbReference type="EMBL" id="JAOYFB010000002">
    <property type="protein sequence ID" value="KAK4008698.1"/>
    <property type="molecule type" value="Genomic_DNA"/>
</dbReference>
<proteinExistence type="predicted"/>
<comment type="caution">
    <text evidence="1">The sequence shown here is derived from an EMBL/GenBank/DDBJ whole genome shotgun (WGS) entry which is preliminary data.</text>
</comment>
<sequence>MSPARRKRRRAIRSSLFISRQLPKRGTQVDVRSTQLTDSLSLSPRLLLPSSSIIPNLDGCNFKEKEKLQHNRQEHKTKGCVKTDGKWIEKTDVEKSFENESQSSRVTEFCIVSDRRLFPQPKAYAVRKRQGTCVGLQCTVGFARISK</sequence>
<reference evidence="1 2" key="1">
    <citation type="journal article" date="2023" name="Nucleic Acids Res.">
        <title>The hologenome of Daphnia magna reveals possible DNA methylation and microbiome-mediated evolution of the host genome.</title>
        <authorList>
            <person name="Chaturvedi A."/>
            <person name="Li X."/>
            <person name="Dhandapani V."/>
            <person name="Marshall H."/>
            <person name="Kissane S."/>
            <person name="Cuenca-Cambronero M."/>
            <person name="Asole G."/>
            <person name="Calvet F."/>
            <person name="Ruiz-Romero M."/>
            <person name="Marangio P."/>
            <person name="Guigo R."/>
            <person name="Rago D."/>
            <person name="Mirbahai L."/>
            <person name="Eastwood N."/>
            <person name="Colbourne J.K."/>
            <person name="Zhou J."/>
            <person name="Mallon E."/>
            <person name="Orsini L."/>
        </authorList>
    </citation>
    <scope>NUCLEOTIDE SEQUENCE [LARGE SCALE GENOMIC DNA]</scope>
    <source>
        <strain evidence="1">LRV0_1</strain>
    </source>
</reference>
<evidence type="ECO:0000313" key="2">
    <source>
        <dbReference type="Proteomes" id="UP001234178"/>
    </source>
</evidence>
<organism evidence="1 2">
    <name type="scientific">Daphnia magna</name>
    <dbReference type="NCBI Taxonomy" id="35525"/>
    <lineage>
        <taxon>Eukaryota</taxon>
        <taxon>Metazoa</taxon>
        <taxon>Ecdysozoa</taxon>
        <taxon>Arthropoda</taxon>
        <taxon>Crustacea</taxon>
        <taxon>Branchiopoda</taxon>
        <taxon>Diplostraca</taxon>
        <taxon>Cladocera</taxon>
        <taxon>Anomopoda</taxon>
        <taxon>Daphniidae</taxon>
        <taxon>Daphnia</taxon>
    </lineage>
</organism>
<protein>
    <submittedName>
        <fullName evidence="1">Uncharacterized protein</fullName>
    </submittedName>
</protein>
<accession>A0ABQ9Z722</accession>
<dbReference type="Proteomes" id="UP001234178">
    <property type="component" value="Unassembled WGS sequence"/>
</dbReference>
<evidence type="ECO:0000313" key="1">
    <source>
        <dbReference type="EMBL" id="KAK4008698.1"/>
    </source>
</evidence>
<gene>
    <name evidence="1" type="ORF">OUZ56_013831</name>
</gene>
<name>A0ABQ9Z722_9CRUS</name>
<keyword evidence="2" id="KW-1185">Reference proteome</keyword>